<protein>
    <submittedName>
        <fullName evidence="1">Uncharacterized protein</fullName>
    </submittedName>
</protein>
<reference evidence="1" key="1">
    <citation type="submission" date="2014-11" db="EMBL/GenBank/DDBJ databases">
        <authorList>
            <person name="Amaro Gonzalez C."/>
        </authorList>
    </citation>
    <scope>NUCLEOTIDE SEQUENCE</scope>
</reference>
<reference evidence="1" key="2">
    <citation type="journal article" date="2015" name="Fish Shellfish Immunol.">
        <title>Early steps in the European eel (Anguilla anguilla)-Vibrio vulnificus interaction in the gills: Role of the RtxA13 toxin.</title>
        <authorList>
            <person name="Callol A."/>
            <person name="Pajuelo D."/>
            <person name="Ebbesson L."/>
            <person name="Teles M."/>
            <person name="MacKenzie S."/>
            <person name="Amaro C."/>
        </authorList>
    </citation>
    <scope>NUCLEOTIDE SEQUENCE</scope>
</reference>
<organism evidence="1">
    <name type="scientific">Anguilla anguilla</name>
    <name type="common">European freshwater eel</name>
    <name type="synonym">Muraena anguilla</name>
    <dbReference type="NCBI Taxonomy" id="7936"/>
    <lineage>
        <taxon>Eukaryota</taxon>
        <taxon>Metazoa</taxon>
        <taxon>Chordata</taxon>
        <taxon>Craniata</taxon>
        <taxon>Vertebrata</taxon>
        <taxon>Euteleostomi</taxon>
        <taxon>Actinopterygii</taxon>
        <taxon>Neopterygii</taxon>
        <taxon>Teleostei</taxon>
        <taxon>Anguilliformes</taxon>
        <taxon>Anguillidae</taxon>
        <taxon>Anguilla</taxon>
    </lineage>
</organism>
<name>A0A0E9P8G1_ANGAN</name>
<dbReference type="EMBL" id="GBXM01107793">
    <property type="protein sequence ID" value="JAH00784.1"/>
    <property type="molecule type" value="Transcribed_RNA"/>
</dbReference>
<proteinExistence type="predicted"/>
<dbReference type="AlphaFoldDB" id="A0A0E9P8G1"/>
<accession>A0A0E9P8G1</accession>
<sequence length="29" mass="3532">MKSGVLEGEHIDTWIWLWVPVEKFGNHWH</sequence>
<evidence type="ECO:0000313" key="1">
    <source>
        <dbReference type="EMBL" id="JAH00784.1"/>
    </source>
</evidence>